<dbReference type="SUPFAM" id="SSF53300">
    <property type="entry name" value="vWA-like"/>
    <property type="match status" value="1"/>
</dbReference>
<reference evidence="5" key="1">
    <citation type="journal article" date="2019" name="Int. J. Syst. Evol. Microbiol.">
        <title>The Global Catalogue of Microorganisms (GCM) 10K type strain sequencing project: providing services to taxonomists for standard genome sequencing and annotation.</title>
        <authorList>
            <consortium name="The Broad Institute Genomics Platform"/>
            <consortium name="The Broad Institute Genome Sequencing Center for Infectious Disease"/>
            <person name="Wu L."/>
            <person name="Ma J."/>
        </authorList>
    </citation>
    <scope>NUCLEOTIDE SEQUENCE [LARGE SCALE GENOMIC DNA]</scope>
    <source>
        <strain evidence="5">KCTC 52127</strain>
    </source>
</reference>
<dbReference type="CDD" id="cd00198">
    <property type="entry name" value="vWFA"/>
    <property type="match status" value="1"/>
</dbReference>
<keyword evidence="5" id="KW-1185">Reference proteome</keyword>
<keyword evidence="1" id="KW-0175">Coiled coil</keyword>
<name>A0ABW5LPB7_9FLAO</name>
<dbReference type="Gene3D" id="3.40.50.410">
    <property type="entry name" value="von Willebrand factor, type A domain"/>
    <property type="match status" value="1"/>
</dbReference>
<dbReference type="RefSeq" id="WP_379665207.1">
    <property type="nucleotide sequence ID" value="NZ_JBHULH010000001.1"/>
</dbReference>
<comment type="caution">
    <text evidence="4">The sequence shown here is derived from an EMBL/GenBank/DDBJ whole genome shotgun (WGS) entry which is preliminary data.</text>
</comment>
<dbReference type="EMBL" id="JBHULH010000001">
    <property type="protein sequence ID" value="MFD2566500.1"/>
    <property type="molecule type" value="Genomic_DNA"/>
</dbReference>
<evidence type="ECO:0000256" key="1">
    <source>
        <dbReference type="SAM" id="Coils"/>
    </source>
</evidence>
<evidence type="ECO:0000313" key="5">
    <source>
        <dbReference type="Proteomes" id="UP001597508"/>
    </source>
</evidence>
<dbReference type="InterPro" id="IPR036465">
    <property type="entry name" value="vWFA_dom_sf"/>
</dbReference>
<evidence type="ECO:0000259" key="3">
    <source>
        <dbReference type="PROSITE" id="PS50234"/>
    </source>
</evidence>
<dbReference type="InterPro" id="IPR002035">
    <property type="entry name" value="VWF_A"/>
</dbReference>
<gene>
    <name evidence="4" type="ORF">ACFSRZ_03895</name>
</gene>
<keyword evidence="2" id="KW-0732">Signal</keyword>
<protein>
    <recommendedName>
        <fullName evidence="3">VWFA domain-containing protein</fullName>
    </recommendedName>
</protein>
<feature type="domain" description="VWFA" evidence="3">
    <location>
        <begin position="36"/>
        <end position="184"/>
    </location>
</feature>
<feature type="chain" id="PRO_5046558894" description="VWFA domain-containing protein" evidence="2">
    <location>
        <begin position="23"/>
        <end position="375"/>
    </location>
</feature>
<accession>A0ABW5LPB7</accession>
<evidence type="ECO:0000256" key="2">
    <source>
        <dbReference type="SAM" id="SignalP"/>
    </source>
</evidence>
<dbReference type="PROSITE" id="PS50234">
    <property type="entry name" value="VWFA"/>
    <property type="match status" value="1"/>
</dbReference>
<evidence type="ECO:0000313" key="4">
    <source>
        <dbReference type="EMBL" id="MFD2566500.1"/>
    </source>
</evidence>
<feature type="coiled-coil region" evidence="1">
    <location>
        <begin position="318"/>
        <end position="345"/>
    </location>
</feature>
<feature type="signal peptide" evidence="2">
    <location>
        <begin position="1"/>
        <end position="22"/>
    </location>
</feature>
<dbReference type="SMART" id="SM00327">
    <property type="entry name" value="VWA"/>
    <property type="match status" value="1"/>
</dbReference>
<sequence>MKTRMLKVIAVLFLGLSVASYASEPENDKKKKQTIKVALLLDTSNSMDGLINQAKAQLWQIVNELSYAKYGIQKPDLKIALYEYGNDRLESSDGYIRQVLSFSNDLDDISEKLFSLTTNGGKEYCGQVISSSLNDLKWGKNKNDLRLIFIAGNEPFTQGKINYREAISDAKEKDVIINTIYCGDYNTGISGMWKDGADMGGGDYMTINHNKKIVHIITPYDEEIIILNRKLNKTYIYFGNKGYTKQMAQKQQDVNAEALDEVVIVNRTVSKSSRLYNNSSWDLVDKSEKEKVDYSKIKRSQLPKHLQNMSDAELKKYVEKQKKVRSKIKAKINELNKKRKAYISQKQKETMKKDELENVMIKAIKKQAMRKKYSW</sequence>
<dbReference type="Proteomes" id="UP001597508">
    <property type="component" value="Unassembled WGS sequence"/>
</dbReference>
<proteinExistence type="predicted"/>
<organism evidence="4 5">
    <name type="scientific">Pseudotenacibaculum haliotis</name>
    <dbReference type="NCBI Taxonomy" id="1862138"/>
    <lineage>
        <taxon>Bacteria</taxon>
        <taxon>Pseudomonadati</taxon>
        <taxon>Bacteroidota</taxon>
        <taxon>Flavobacteriia</taxon>
        <taxon>Flavobacteriales</taxon>
        <taxon>Flavobacteriaceae</taxon>
        <taxon>Pseudotenacibaculum</taxon>
    </lineage>
</organism>